<protein>
    <submittedName>
        <fullName evidence="2">Uncharacterized protein</fullName>
    </submittedName>
</protein>
<proteinExistence type="predicted"/>
<keyword evidence="3" id="KW-1185">Reference proteome</keyword>
<comment type="caution">
    <text evidence="2">The sequence shown here is derived from an EMBL/GenBank/DDBJ whole genome shotgun (WGS) entry which is preliminary data.</text>
</comment>
<evidence type="ECO:0000313" key="2">
    <source>
        <dbReference type="EMBL" id="KAF2200594.1"/>
    </source>
</evidence>
<dbReference type="AlphaFoldDB" id="A0A9P4JLS1"/>
<dbReference type="EMBL" id="ML994015">
    <property type="protein sequence ID" value="KAF2200594.1"/>
    <property type="molecule type" value="Genomic_DNA"/>
</dbReference>
<evidence type="ECO:0000313" key="3">
    <source>
        <dbReference type="Proteomes" id="UP000799536"/>
    </source>
</evidence>
<evidence type="ECO:0000256" key="1">
    <source>
        <dbReference type="SAM" id="MobiDB-lite"/>
    </source>
</evidence>
<feature type="region of interest" description="Disordered" evidence="1">
    <location>
        <begin position="138"/>
        <end position="176"/>
    </location>
</feature>
<reference evidence="2" key="1">
    <citation type="journal article" date="2020" name="Stud. Mycol.">
        <title>101 Dothideomycetes genomes: a test case for predicting lifestyles and emergence of pathogens.</title>
        <authorList>
            <person name="Haridas S."/>
            <person name="Albert R."/>
            <person name="Binder M."/>
            <person name="Bloem J."/>
            <person name="Labutti K."/>
            <person name="Salamov A."/>
            <person name="Andreopoulos B."/>
            <person name="Baker S."/>
            <person name="Barry K."/>
            <person name="Bills G."/>
            <person name="Bluhm B."/>
            <person name="Cannon C."/>
            <person name="Castanera R."/>
            <person name="Culley D."/>
            <person name="Daum C."/>
            <person name="Ezra D."/>
            <person name="Gonzalez J."/>
            <person name="Henrissat B."/>
            <person name="Kuo A."/>
            <person name="Liang C."/>
            <person name="Lipzen A."/>
            <person name="Lutzoni F."/>
            <person name="Magnuson J."/>
            <person name="Mondo S."/>
            <person name="Nolan M."/>
            <person name="Ohm R."/>
            <person name="Pangilinan J."/>
            <person name="Park H.-J."/>
            <person name="Ramirez L."/>
            <person name="Alfaro M."/>
            <person name="Sun H."/>
            <person name="Tritt A."/>
            <person name="Yoshinaga Y."/>
            <person name="Zwiers L.-H."/>
            <person name="Turgeon B."/>
            <person name="Goodwin S."/>
            <person name="Spatafora J."/>
            <person name="Crous P."/>
            <person name="Grigoriev I."/>
        </authorList>
    </citation>
    <scope>NUCLEOTIDE SEQUENCE</scope>
    <source>
        <strain evidence="2">ATCC 74209</strain>
    </source>
</reference>
<organism evidence="2 3">
    <name type="scientific">Delitschia confertaspora ATCC 74209</name>
    <dbReference type="NCBI Taxonomy" id="1513339"/>
    <lineage>
        <taxon>Eukaryota</taxon>
        <taxon>Fungi</taxon>
        <taxon>Dikarya</taxon>
        <taxon>Ascomycota</taxon>
        <taxon>Pezizomycotina</taxon>
        <taxon>Dothideomycetes</taxon>
        <taxon>Pleosporomycetidae</taxon>
        <taxon>Pleosporales</taxon>
        <taxon>Delitschiaceae</taxon>
        <taxon>Delitschia</taxon>
    </lineage>
</organism>
<sequence>MCFGQDGESLGTTNEFQAILREVELWRNSLENPAIFEIDVQDRRNVMYGEIGAEQRFTVRYQAYAGGIHMEVVMEVSAGANGVNMDSLIHQRMPAFVGDALETMVANMRLGLPNNVRRYPVASGEQLLKPVSLEPFKVRQVEEEKKKEERRRRGGGGGEGGAGESRRNDVGGGEGL</sequence>
<feature type="compositionally biased region" description="Basic and acidic residues" evidence="1">
    <location>
        <begin position="138"/>
        <end position="147"/>
    </location>
</feature>
<name>A0A9P4JLS1_9PLEO</name>
<gene>
    <name evidence="2" type="ORF">GQ43DRAFT_441434</name>
</gene>
<accession>A0A9P4JLS1</accession>
<dbReference type="Proteomes" id="UP000799536">
    <property type="component" value="Unassembled WGS sequence"/>
</dbReference>